<keyword evidence="4 10" id="KW-0808">Transferase</keyword>
<evidence type="ECO:0000313" key="10">
    <source>
        <dbReference type="EMBL" id="NYF52823.1"/>
    </source>
</evidence>
<dbReference type="Pfam" id="PF13231">
    <property type="entry name" value="PMT_2"/>
    <property type="match status" value="1"/>
</dbReference>
<feature type="transmembrane region" description="Helical" evidence="8">
    <location>
        <begin position="554"/>
        <end position="573"/>
    </location>
</feature>
<reference evidence="10 11" key="1">
    <citation type="submission" date="2020-07" db="EMBL/GenBank/DDBJ databases">
        <title>Genomic Encyclopedia of Type Strains, Phase IV (KMG-V): Genome sequencing to study the core and pangenomes of soil and plant-associated prokaryotes.</title>
        <authorList>
            <person name="Whitman W."/>
        </authorList>
    </citation>
    <scope>NUCLEOTIDE SEQUENCE [LARGE SCALE GENOMIC DNA]</scope>
    <source>
        <strain evidence="10 11">M8UP30</strain>
    </source>
</reference>
<feature type="transmembrane region" description="Helical" evidence="8">
    <location>
        <begin position="454"/>
        <end position="474"/>
    </location>
</feature>
<dbReference type="InterPro" id="IPR038731">
    <property type="entry name" value="RgtA/B/C-like"/>
</dbReference>
<protein>
    <submittedName>
        <fullName evidence="10">4-amino-4-deoxy-L-arabinose transferase-like glycosyltransferase</fullName>
    </submittedName>
</protein>
<feature type="transmembrane region" description="Helical" evidence="8">
    <location>
        <begin position="223"/>
        <end position="254"/>
    </location>
</feature>
<comment type="caution">
    <text evidence="10">The sequence shown here is derived from an EMBL/GenBank/DDBJ whole genome shotgun (WGS) entry which is preliminary data.</text>
</comment>
<evidence type="ECO:0000256" key="5">
    <source>
        <dbReference type="ARBA" id="ARBA00022692"/>
    </source>
</evidence>
<evidence type="ECO:0000256" key="3">
    <source>
        <dbReference type="ARBA" id="ARBA00022676"/>
    </source>
</evidence>
<feature type="transmembrane region" description="Helical" evidence="8">
    <location>
        <begin position="486"/>
        <end position="511"/>
    </location>
</feature>
<feature type="transmembrane region" description="Helical" evidence="8">
    <location>
        <begin position="132"/>
        <end position="153"/>
    </location>
</feature>
<comment type="subcellular location">
    <subcellularLocation>
        <location evidence="1">Cell membrane</location>
        <topology evidence="1">Multi-pass membrane protein</topology>
    </subcellularLocation>
</comment>
<feature type="transmembrane region" description="Helical" evidence="8">
    <location>
        <begin position="26"/>
        <end position="44"/>
    </location>
</feature>
<evidence type="ECO:0000256" key="6">
    <source>
        <dbReference type="ARBA" id="ARBA00022989"/>
    </source>
</evidence>
<proteinExistence type="predicted"/>
<feature type="transmembrane region" description="Helical" evidence="8">
    <location>
        <begin position="580"/>
        <end position="601"/>
    </location>
</feature>
<name>A0A7Y9NPZ2_9BACT</name>
<evidence type="ECO:0000256" key="7">
    <source>
        <dbReference type="ARBA" id="ARBA00023136"/>
    </source>
</evidence>
<organism evidence="10 11">
    <name type="scientific">Tunturiibacter lichenicola</name>
    <dbReference type="NCBI Taxonomy" id="2051959"/>
    <lineage>
        <taxon>Bacteria</taxon>
        <taxon>Pseudomonadati</taxon>
        <taxon>Acidobacteriota</taxon>
        <taxon>Terriglobia</taxon>
        <taxon>Terriglobales</taxon>
        <taxon>Acidobacteriaceae</taxon>
        <taxon>Tunturiibacter</taxon>
    </lineage>
</organism>
<keyword evidence="3" id="KW-0328">Glycosyltransferase</keyword>
<dbReference type="AlphaFoldDB" id="A0A7Y9NPZ2"/>
<evidence type="ECO:0000256" key="8">
    <source>
        <dbReference type="SAM" id="Phobius"/>
    </source>
</evidence>
<evidence type="ECO:0000259" key="9">
    <source>
        <dbReference type="Pfam" id="PF13231"/>
    </source>
</evidence>
<evidence type="ECO:0000256" key="2">
    <source>
        <dbReference type="ARBA" id="ARBA00022475"/>
    </source>
</evidence>
<evidence type="ECO:0000313" key="11">
    <source>
        <dbReference type="Proteomes" id="UP000534186"/>
    </source>
</evidence>
<keyword evidence="5 8" id="KW-0812">Transmembrane</keyword>
<dbReference type="PANTHER" id="PTHR33908:SF3">
    <property type="entry name" value="UNDECAPRENYL PHOSPHATE-ALPHA-4-AMINO-4-DEOXY-L-ARABINOSE ARABINOSYL TRANSFERASE"/>
    <property type="match status" value="1"/>
</dbReference>
<dbReference type="PANTHER" id="PTHR33908">
    <property type="entry name" value="MANNOSYLTRANSFERASE YKCB-RELATED"/>
    <property type="match status" value="1"/>
</dbReference>
<evidence type="ECO:0000256" key="1">
    <source>
        <dbReference type="ARBA" id="ARBA00004651"/>
    </source>
</evidence>
<feature type="transmembrane region" description="Helical" evidence="8">
    <location>
        <begin position="390"/>
        <end position="408"/>
    </location>
</feature>
<feature type="transmembrane region" description="Helical" evidence="8">
    <location>
        <begin position="266"/>
        <end position="283"/>
    </location>
</feature>
<keyword evidence="7 8" id="KW-0472">Membrane</keyword>
<evidence type="ECO:0000256" key="4">
    <source>
        <dbReference type="ARBA" id="ARBA00022679"/>
    </source>
</evidence>
<keyword evidence="6 8" id="KW-1133">Transmembrane helix</keyword>
<dbReference type="GO" id="GO:0016763">
    <property type="term" value="F:pentosyltransferase activity"/>
    <property type="evidence" value="ECO:0007669"/>
    <property type="project" value="TreeGrafter"/>
</dbReference>
<dbReference type="Proteomes" id="UP000534186">
    <property type="component" value="Unassembled WGS sequence"/>
</dbReference>
<feature type="domain" description="Glycosyltransferase RgtA/B/C/D-like" evidence="9">
    <location>
        <begin position="82"/>
        <end position="173"/>
    </location>
</feature>
<feature type="transmembrane region" description="Helical" evidence="8">
    <location>
        <begin position="428"/>
        <end position="448"/>
    </location>
</feature>
<keyword evidence="2" id="KW-1003">Cell membrane</keyword>
<dbReference type="EMBL" id="JACCCV010000002">
    <property type="protein sequence ID" value="NYF52823.1"/>
    <property type="molecule type" value="Genomic_DNA"/>
</dbReference>
<feature type="transmembrane region" description="Helical" evidence="8">
    <location>
        <begin position="325"/>
        <end position="346"/>
    </location>
</feature>
<dbReference type="GO" id="GO:0005886">
    <property type="term" value="C:plasma membrane"/>
    <property type="evidence" value="ECO:0007669"/>
    <property type="project" value="UniProtKB-SubCell"/>
</dbReference>
<dbReference type="InterPro" id="IPR050297">
    <property type="entry name" value="LipidA_mod_glycosyltrf_83"/>
</dbReference>
<feature type="transmembrane region" description="Helical" evidence="8">
    <location>
        <begin position="96"/>
        <end position="120"/>
    </location>
</feature>
<accession>A0A7Y9NPZ2</accession>
<gene>
    <name evidence="10" type="ORF">HDF12_003222</name>
</gene>
<dbReference type="GO" id="GO:0009103">
    <property type="term" value="P:lipopolysaccharide biosynthetic process"/>
    <property type="evidence" value="ECO:0007669"/>
    <property type="project" value="UniProtKB-ARBA"/>
</dbReference>
<sequence length="735" mass="81132">MLADTVLEKIAEPKASLESCTPRRSAALLTLTGLWLIIFFAALFSPPLLDDADATHADAAQHMALSGDLVTLRVDGIRYLEKAPLPYWLGALSFRLFGFNTFAVHLPQAIGVFLLALFGYQWAYRAFNPRTAFYTGLATLTTVGVFLFTRYYIPEVLLSLFLALALFCLLRSVVPQTSQTAIAQRPTRIDPGSSNAEKIVAIATGTQPSRGASSSFSPAVYAYGMWTALALAVLTKGLVALVFFFGTAIAYLILSGEYKNWRGLKPFTGILLYLVIAAPWHILAGLRNTGGMNGHGFFWFYFINEHVLRFLGRRYPKDYNKLPGYLFWSLHLVWLFPWSLFCGTLCRQAYVAFQRYRASNPAPVDEAKTFYWQPYAVVVVGLVLQNALKVPYIFTLFLALILFLLHGLRRRQSNSPSGTPLLSVETLAQRSTLVLSLFASLVLVFFSVSTNQEYYTFPAYLAIIILLAVALSRAEQTFAADRSSRLWIMVGHATLTVLGIAIAITLAYGLWTSRHLPFVPDIGDLLAHRGVGDYTLSMSGIFDLTGPSFAALRLPAALAAIAFLIGPSVAWLLRTQRRHLASTVAVAVTATTFFIAAHIAFARFAPMLSSKSFADTIQHLEASHAISPENKVIFYGDQSYGSSITFYLGRQIDLVDGRASSMLFGGTFPDAPPIFLTPQDLLNIWGQGERKLLFVPLDQRGAVDRLLGNHKILLFESSGKALYTDRPLENSGRTP</sequence>